<name>A0A1S1YZG9_FLAPC</name>
<sequence length="127" mass="14926">MQQIQDRNDVNKMVLTFYGEIRKDKVLGPIFNTAIAEEKWPEHLEKLTDFWYSNLFGARTFKGNPVQAHVKTDNMMNNTMGPEHFERWLAIWFSTIDTLFDCELAERAKQVAFNIAQRQLMIVQSAR</sequence>
<organism evidence="1 2">
    <name type="scientific">Flammeovirga pacifica</name>
    <dbReference type="NCBI Taxonomy" id="915059"/>
    <lineage>
        <taxon>Bacteria</taxon>
        <taxon>Pseudomonadati</taxon>
        <taxon>Bacteroidota</taxon>
        <taxon>Cytophagia</taxon>
        <taxon>Cytophagales</taxon>
        <taxon>Flammeovirgaceae</taxon>
        <taxon>Flammeovirga</taxon>
    </lineage>
</organism>
<reference evidence="1 2" key="1">
    <citation type="journal article" date="2012" name="Int. J. Syst. Evol. Microbiol.">
        <title>Flammeovirga pacifica sp. nov., isolated from deep-sea sediment.</title>
        <authorList>
            <person name="Xu H."/>
            <person name="Fu Y."/>
            <person name="Yang N."/>
            <person name="Ding Z."/>
            <person name="Lai Q."/>
            <person name="Zeng R."/>
        </authorList>
    </citation>
    <scope>NUCLEOTIDE SEQUENCE [LARGE SCALE GENOMIC DNA]</scope>
    <source>
        <strain evidence="2">DSM 24597 / LMG 26175 / WPAGA1</strain>
    </source>
</reference>
<protein>
    <submittedName>
        <fullName evidence="1">Globin</fullName>
    </submittedName>
</protein>
<dbReference type="GO" id="GO:0019825">
    <property type="term" value="F:oxygen binding"/>
    <property type="evidence" value="ECO:0007669"/>
    <property type="project" value="InterPro"/>
</dbReference>
<dbReference type="EMBL" id="JRYR02000001">
    <property type="protein sequence ID" value="OHX66411.1"/>
    <property type="molecule type" value="Genomic_DNA"/>
</dbReference>
<dbReference type="Gene3D" id="1.10.490.10">
    <property type="entry name" value="Globins"/>
    <property type="match status" value="1"/>
</dbReference>
<dbReference type="STRING" id="915059.NH26_08605"/>
<dbReference type="OrthoDB" id="25954at2"/>
<proteinExistence type="predicted"/>
<accession>A0A1S1YZG9</accession>
<dbReference type="InterPro" id="IPR009050">
    <property type="entry name" value="Globin-like_sf"/>
</dbReference>
<keyword evidence="2" id="KW-1185">Reference proteome</keyword>
<dbReference type="CDD" id="cd08916">
    <property type="entry name" value="TrHb3_P"/>
    <property type="match status" value="1"/>
</dbReference>
<dbReference type="InterPro" id="IPR012292">
    <property type="entry name" value="Globin/Proto"/>
</dbReference>
<comment type="caution">
    <text evidence="1">The sequence shown here is derived from an EMBL/GenBank/DDBJ whole genome shotgun (WGS) entry which is preliminary data.</text>
</comment>
<evidence type="ECO:0000313" key="1">
    <source>
        <dbReference type="EMBL" id="OHX66411.1"/>
    </source>
</evidence>
<gene>
    <name evidence="1" type="ORF">NH26_08605</name>
</gene>
<dbReference type="SUPFAM" id="SSF46458">
    <property type="entry name" value="Globin-like"/>
    <property type="match status" value="1"/>
</dbReference>
<dbReference type="AlphaFoldDB" id="A0A1S1YZG9"/>
<evidence type="ECO:0000313" key="2">
    <source>
        <dbReference type="Proteomes" id="UP000179797"/>
    </source>
</evidence>
<dbReference type="RefSeq" id="WP_044228102.1">
    <property type="nucleotide sequence ID" value="NZ_JRYR02000001.1"/>
</dbReference>
<dbReference type="Proteomes" id="UP000179797">
    <property type="component" value="Unassembled WGS sequence"/>
</dbReference>
<dbReference type="GO" id="GO:0020037">
    <property type="term" value="F:heme binding"/>
    <property type="evidence" value="ECO:0007669"/>
    <property type="project" value="InterPro"/>
</dbReference>